<organism evidence="1">
    <name type="scientific">marine metagenome</name>
    <dbReference type="NCBI Taxonomy" id="408172"/>
    <lineage>
        <taxon>unclassified sequences</taxon>
        <taxon>metagenomes</taxon>
        <taxon>ecological metagenomes</taxon>
    </lineage>
</organism>
<protein>
    <submittedName>
        <fullName evidence="1">Uncharacterized protein</fullName>
    </submittedName>
</protein>
<gene>
    <name evidence="1" type="ORF">METZ01_LOCUS222615</name>
</gene>
<name>A0A382G6G9_9ZZZZ</name>
<evidence type="ECO:0000313" key="1">
    <source>
        <dbReference type="EMBL" id="SVB69761.1"/>
    </source>
</evidence>
<sequence>MSRYGITIKNASEGNRITLTCEHNGGIIYIVPSESSWVCSEENIGAHAITGFFEDLTSIESTQVTALMQKWGLYYRTLDVIK</sequence>
<dbReference type="AlphaFoldDB" id="A0A382G6G9"/>
<accession>A0A382G6G9</accession>
<reference evidence="1" key="1">
    <citation type="submission" date="2018-05" db="EMBL/GenBank/DDBJ databases">
        <authorList>
            <person name="Lanie J.A."/>
            <person name="Ng W.-L."/>
            <person name="Kazmierczak K.M."/>
            <person name="Andrzejewski T.M."/>
            <person name="Davidsen T.M."/>
            <person name="Wayne K.J."/>
            <person name="Tettelin H."/>
            <person name="Glass J.I."/>
            <person name="Rusch D."/>
            <person name="Podicherti R."/>
            <person name="Tsui H.-C.T."/>
            <person name="Winkler M.E."/>
        </authorList>
    </citation>
    <scope>NUCLEOTIDE SEQUENCE</scope>
</reference>
<dbReference type="EMBL" id="UINC01053350">
    <property type="protein sequence ID" value="SVB69761.1"/>
    <property type="molecule type" value="Genomic_DNA"/>
</dbReference>
<proteinExistence type="predicted"/>